<protein>
    <submittedName>
        <fullName evidence="1">Uncharacterized protein</fullName>
    </submittedName>
</protein>
<proteinExistence type="predicted"/>
<name>A0A8S5V0H8_9CAUD</name>
<evidence type="ECO:0000313" key="1">
    <source>
        <dbReference type="EMBL" id="DAG00119.1"/>
    </source>
</evidence>
<sequence>MTWDEYTAAAYKTLPYSENEIGDALRRAAEAAPDKEDYTSRDLQALELSIRLRALYPSPDEQRE</sequence>
<dbReference type="EMBL" id="BK016176">
    <property type="protein sequence ID" value="DAG00119.1"/>
    <property type="molecule type" value="Genomic_DNA"/>
</dbReference>
<reference evidence="1" key="1">
    <citation type="journal article" date="2021" name="Proc. Natl. Acad. Sci. U.S.A.">
        <title>A Catalog of Tens of Thousands of Viruses from Human Metagenomes Reveals Hidden Associations with Chronic Diseases.</title>
        <authorList>
            <person name="Tisza M.J."/>
            <person name="Buck C.B."/>
        </authorList>
    </citation>
    <scope>NUCLEOTIDE SEQUENCE</scope>
    <source>
        <strain evidence="1">CtBeL15</strain>
    </source>
</reference>
<organism evidence="1">
    <name type="scientific">Siphoviridae sp. ctBeL15</name>
    <dbReference type="NCBI Taxonomy" id="2825374"/>
    <lineage>
        <taxon>Viruses</taxon>
        <taxon>Duplodnaviria</taxon>
        <taxon>Heunggongvirae</taxon>
        <taxon>Uroviricota</taxon>
        <taxon>Caudoviricetes</taxon>
    </lineage>
</organism>
<accession>A0A8S5V0H8</accession>